<evidence type="ECO:0000256" key="1">
    <source>
        <dbReference type="SAM" id="MobiDB-lite"/>
    </source>
</evidence>
<name>A0ABV1TCT8_9ACTN</name>
<dbReference type="Gene3D" id="3.40.50.720">
    <property type="entry name" value="NAD(P)-binding Rossmann-like Domain"/>
    <property type="match status" value="1"/>
</dbReference>
<feature type="region of interest" description="Disordered" evidence="1">
    <location>
        <begin position="45"/>
        <end position="127"/>
    </location>
</feature>
<proteinExistence type="predicted"/>
<keyword evidence="3" id="KW-1185">Reference proteome</keyword>
<evidence type="ECO:0000313" key="3">
    <source>
        <dbReference type="Proteomes" id="UP001490365"/>
    </source>
</evidence>
<organism evidence="2 3">
    <name type="scientific">Streptomyces sp. 900105755</name>
    <dbReference type="NCBI Taxonomy" id="3154389"/>
    <lineage>
        <taxon>Bacteria</taxon>
        <taxon>Bacillati</taxon>
        <taxon>Actinomycetota</taxon>
        <taxon>Actinomycetes</taxon>
        <taxon>Kitasatosporales</taxon>
        <taxon>Streptomycetaceae</taxon>
        <taxon>Streptomyces</taxon>
    </lineage>
</organism>
<sequence>MDVRDLVDVHLRAMTSPAAAGERFPATGEFLGMADMARVLRDGLGERGRQVSTRRPPDFAVRPAARSRDPGLRKITPPLGRRNRHTTEKAARLLGRRPRPARQTVPDRAESLLAHGAVRLPAAAQRP</sequence>
<dbReference type="EMBL" id="JBEOZM010000003">
    <property type="protein sequence ID" value="MER6267357.1"/>
    <property type="molecule type" value="Genomic_DNA"/>
</dbReference>
<dbReference type="RefSeq" id="WP_351956018.1">
    <property type="nucleotide sequence ID" value="NZ_JBEOZM010000003.1"/>
</dbReference>
<gene>
    <name evidence="2" type="ORF">ABT211_08670</name>
</gene>
<evidence type="ECO:0000313" key="2">
    <source>
        <dbReference type="EMBL" id="MER6267357.1"/>
    </source>
</evidence>
<dbReference type="SUPFAM" id="SSF51735">
    <property type="entry name" value="NAD(P)-binding Rossmann-fold domains"/>
    <property type="match status" value="1"/>
</dbReference>
<comment type="caution">
    <text evidence="2">The sequence shown here is derived from an EMBL/GenBank/DDBJ whole genome shotgun (WGS) entry which is preliminary data.</text>
</comment>
<dbReference type="Proteomes" id="UP001490365">
    <property type="component" value="Unassembled WGS sequence"/>
</dbReference>
<dbReference type="InterPro" id="IPR036291">
    <property type="entry name" value="NAD(P)-bd_dom_sf"/>
</dbReference>
<accession>A0ABV1TCT8</accession>
<reference evidence="2 3" key="1">
    <citation type="submission" date="2024-06" db="EMBL/GenBank/DDBJ databases">
        <title>The Natural Products Discovery Center: Release of the First 8490 Sequenced Strains for Exploring Actinobacteria Biosynthetic Diversity.</title>
        <authorList>
            <person name="Kalkreuter E."/>
            <person name="Kautsar S.A."/>
            <person name="Yang D."/>
            <person name="Bader C.D."/>
            <person name="Teijaro C.N."/>
            <person name="Fluegel L."/>
            <person name="Davis C.M."/>
            <person name="Simpson J.R."/>
            <person name="Lauterbach L."/>
            <person name="Steele A.D."/>
            <person name="Gui C."/>
            <person name="Meng S."/>
            <person name="Li G."/>
            <person name="Viehrig K."/>
            <person name="Ye F."/>
            <person name="Su P."/>
            <person name="Kiefer A.F."/>
            <person name="Nichols A."/>
            <person name="Cepeda A.J."/>
            <person name="Yan W."/>
            <person name="Fan B."/>
            <person name="Jiang Y."/>
            <person name="Adhikari A."/>
            <person name="Zheng C.-J."/>
            <person name="Schuster L."/>
            <person name="Cowan T.M."/>
            <person name="Smanski M.J."/>
            <person name="Chevrette M.G."/>
            <person name="De Carvalho L.P.S."/>
            <person name="Shen B."/>
        </authorList>
    </citation>
    <scope>NUCLEOTIDE SEQUENCE [LARGE SCALE GENOMIC DNA]</scope>
    <source>
        <strain evidence="2 3">NPDC001694</strain>
    </source>
</reference>
<protein>
    <submittedName>
        <fullName evidence="2">Uncharacterized protein</fullName>
    </submittedName>
</protein>